<dbReference type="PIRSF" id="PIRSF017388">
    <property type="entry name" value="Esterase_lipase"/>
    <property type="match status" value="1"/>
</dbReference>
<dbReference type="Proteomes" id="UP000548423">
    <property type="component" value="Unassembled WGS sequence"/>
</dbReference>
<evidence type="ECO:0000256" key="2">
    <source>
        <dbReference type="PIRSR" id="PIRSR017388-2"/>
    </source>
</evidence>
<feature type="active site" description="Charge relay system" evidence="1">
    <location>
        <position position="195"/>
    </location>
</feature>
<proteinExistence type="predicted"/>
<dbReference type="AlphaFoldDB" id="A0A852TEE0"/>
<feature type="active site" description="Charge relay system" evidence="1">
    <location>
        <position position="225"/>
    </location>
</feature>
<feature type="binding site" evidence="2">
    <location>
        <position position="29"/>
    </location>
    <ligand>
        <name>substrate</name>
    </ligand>
</feature>
<dbReference type="Gene3D" id="3.40.50.1820">
    <property type="entry name" value="alpha/beta hydrolase"/>
    <property type="match status" value="1"/>
</dbReference>
<feature type="domain" description="Serine aminopeptidase S33" evidence="3">
    <location>
        <begin position="23"/>
        <end position="230"/>
    </location>
</feature>
<name>A0A852TEE0_9BACI</name>
<dbReference type="PANTHER" id="PTHR11614">
    <property type="entry name" value="PHOSPHOLIPASE-RELATED"/>
    <property type="match status" value="1"/>
</dbReference>
<reference evidence="5" key="1">
    <citation type="submission" date="2020-07" db="EMBL/GenBank/DDBJ databases">
        <authorList>
            <person name="Partida-Martinez L."/>
            <person name="Huntemann M."/>
            <person name="Clum A."/>
            <person name="Wang J."/>
            <person name="Palaniappan K."/>
            <person name="Ritter S."/>
            <person name="Chen I.-M."/>
            <person name="Stamatis D."/>
            <person name="Reddy T."/>
            <person name="O'Malley R."/>
            <person name="Daum C."/>
            <person name="Shapiro N."/>
            <person name="Ivanova N."/>
            <person name="Kyrpides N."/>
            <person name="Woyke T."/>
        </authorList>
    </citation>
    <scope>NUCLEOTIDE SEQUENCE [LARGE SCALE GENOMIC DNA]</scope>
    <source>
        <strain evidence="5">AT2.8</strain>
    </source>
</reference>
<dbReference type="InterPro" id="IPR022742">
    <property type="entry name" value="Hydrolase_4"/>
</dbReference>
<comment type="caution">
    <text evidence="4">The sequence shown here is derived from an EMBL/GenBank/DDBJ whole genome shotgun (WGS) entry which is preliminary data.</text>
</comment>
<dbReference type="InterPro" id="IPR029058">
    <property type="entry name" value="AB_hydrolase_fold"/>
</dbReference>
<dbReference type="EC" id="3.1.1.1" evidence="4"/>
<evidence type="ECO:0000313" key="5">
    <source>
        <dbReference type="Proteomes" id="UP000548423"/>
    </source>
</evidence>
<protein>
    <submittedName>
        <fullName evidence="4">Carboxylesterase</fullName>
        <ecNumber evidence="4">3.1.1.1</ecNumber>
    </submittedName>
</protein>
<dbReference type="InterPro" id="IPR012354">
    <property type="entry name" value="Esterase_lipase"/>
</dbReference>
<gene>
    <name evidence="4" type="ORF">F4694_003351</name>
</gene>
<dbReference type="InterPro" id="IPR051044">
    <property type="entry name" value="MAG_DAG_Lipase"/>
</dbReference>
<sequence>MIEQYPVLRGAESFFFKGNEIGILISHGFVGTPQSVSYLGEYLASEGFTVYGVRLKGHGTHYEDMERCSYQDWIKSIEDGFQFLQQHCSDIFVIGQSMGGTLTLNLAQKYKNIKGIMLINAAINSIPPMEMYKNKETPRYVHEGEPDIKAKNVHEITYSKVPLRSMHQLFSLMDETRDKLSRVVCPILAFRSEEDHVVPPENTTYFLSAIQSEIKEVVPLYNSYHVASMDNDKELIAEHCSLFINKLVSNVFKTI</sequence>
<dbReference type="Pfam" id="PF12146">
    <property type="entry name" value="Hydrolase_4"/>
    <property type="match status" value="1"/>
</dbReference>
<evidence type="ECO:0000313" key="4">
    <source>
        <dbReference type="EMBL" id="NYE06571.1"/>
    </source>
</evidence>
<feature type="active site" description="Nucleophile" evidence="1">
    <location>
        <position position="97"/>
    </location>
</feature>
<dbReference type="EMBL" id="JACCBX010000007">
    <property type="protein sequence ID" value="NYE06571.1"/>
    <property type="molecule type" value="Genomic_DNA"/>
</dbReference>
<organism evidence="4 5">
    <name type="scientific">Neobacillus niacini</name>
    <dbReference type="NCBI Taxonomy" id="86668"/>
    <lineage>
        <taxon>Bacteria</taxon>
        <taxon>Bacillati</taxon>
        <taxon>Bacillota</taxon>
        <taxon>Bacilli</taxon>
        <taxon>Bacillales</taxon>
        <taxon>Bacillaceae</taxon>
        <taxon>Neobacillus</taxon>
    </lineage>
</organism>
<evidence type="ECO:0000256" key="1">
    <source>
        <dbReference type="PIRSR" id="PIRSR017388-1"/>
    </source>
</evidence>
<evidence type="ECO:0000259" key="3">
    <source>
        <dbReference type="Pfam" id="PF12146"/>
    </source>
</evidence>
<dbReference type="SUPFAM" id="SSF53474">
    <property type="entry name" value="alpha/beta-Hydrolases"/>
    <property type="match status" value="1"/>
</dbReference>
<accession>A0A852TEE0</accession>
<feature type="binding site" evidence="2">
    <location>
        <position position="98"/>
    </location>
    <ligand>
        <name>substrate</name>
    </ligand>
</feature>
<dbReference type="GO" id="GO:0106435">
    <property type="term" value="F:carboxylesterase activity"/>
    <property type="evidence" value="ECO:0007669"/>
    <property type="project" value="UniProtKB-EC"/>
</dbReference>
<keyword evidence="4" id="KW-0378">Hydrolase</keyword>
<reference evidence="5" key="2">
    <citation type="submission" date="2020-08" db="EMBL/GenBank/DDBJ databases">
        <title>The Agave Microbiome: Exploring the role of microbial communities in plant adaptations to desert environments.</title>
        <authorList>
            <person name="Partida-Martinez L.P."/>
        </authorList>
    </citation>
    <scope>NUCLEOTIDE SEQUENCE [LARGE SCALE GENOMIC DNA]</scope>
    <source>
        <strain evidence="5">AT2.8</strain>
    </source>
</reference>